<dbReference type="EMBL" id="VIGI01000004">
    <property type="protein sequence ID" value="KAB8301133.1"/>
    <property type="molecule type" value="Genomic_DNA"/>
</dbReference>
<feature type="compositionally biased region" description="Basic and acidic residues" evidence="1">
    <location>
        <begin position="1"/>
        <end position="29"/>
    </location>
</feature>
<evidence type="ECO:0000256" key="1">
    <source>
        <dbReference type="SAM" id="MobiDB-lite"/>
    </source>
</evidence>
<evidence type="ECO:0000313" key="3">
    <source>
        <dbReference type="Proteomes" id="UP000326757"/>
    </source>
</evidence>
<name>A0A5N6KCG1_MONLA</name>
<protein>
    <submittedName>
        <fullName evidence="2">Uncharacterized protein</fullName>
    </submittedName>
</protein>
<organism evidence="2 3">
    <name type="scientific">Monilinia laxa</name>
    <name type="common">Brown rot fungus</name>
    <name type="synonym">Sclerotinia laxa</name>
    <dbReference type="NCBI Taxonomy" id="61186"/>
    <lineage>
        <taxon>Eukaryota</taxon>
        <taxon>Fungi</taxon>
        <taxon>Dikarya</taxon>
        <taxon>Ascomycota</taxon>
        <taxon>Pezizomycotina</taxon>
        <taxon>Leotiomycetes</taxon>
        <taxon>Helotiales</taxon>
        <taxon>Sclerotiniaceae</taxon>
        <taxon>Monilinia</taxon>
    </lineage>
</organism>
<gene>
    <name evidence="2" type="ORF">EYC80_003034</name>
</gene>
<accession>A0A5N6KCG1</accession>
<feature type="compositionally biased region" description="Acidic residues" evidence="1">
    <location>
        <begin position="30"/>
        <end position="40"/>
    </location>
</feature>
<keyword evidence="3" id="KW-1185">Reference proteome</keyword>
<evidence type="ECO:0000313" key="2">
    <source>
        <dbReference type="EMBL" id="KAB8301133.1"/>
    </source>
</evidence>
<comment type="caution">
    <text evidence="2">The sequence shown here is derived from an EMBL/GenBank/DDBJ whole genome shotgun (WGS) entry which is preliminary data.</text>
</comment>
<feature type="region of interest" description="Disordered" evidence="1">
    <location>
        <begin position="1"/>
        <end position="40"/>
    </location>
</feature>
<dbReference type="Proteomes" id="UP000326757">
    <property type="component" value="Unassembled WGS sequence"/>
</dbReference>
<dbReference type="AlphaFoldDB" id="A0A5N6KCG1"/>
<proteinExistence type="predicted"/>
<sequence>MEVERAESREQRAESREQRAESREQRAEGEGEGEGDEEFADLACLQIQVSSMDEWMDGWMDGRMVAWLNG</sequence>
<reference evidence="2 3" key="1">
    <citation type="submission" date="2019-06" db="EMBL/GenBank/DDBJ databases">
        <title>Genome Sequence of the Brown Rot Fungal Pathogen Monilinia laxa.</title>
        <authorList>
            <person name="De Miccolis Angelini R.M."/>
            <person name="Landi L."/>
            <person name="Abate D."/>
            <person name="Pollastro S."/>
            <person name="Romanazzi G."/>
            <person name="Faretra F."/>
        </authorList>
    </citation>
    <scope>NUCLEOTIDE SEQUENCE [LARGE SCALE GENOMIC DNA]</scope>
    <source>
        <strain evidence="2 3">Mlax316</strain>
    </source>
</reference>